<evidence type="ECO:0000313" key="1">
    <source>
        <dbReference type="EMBL" id="MBE1236458.1"/>
    </source>
</evidence>
<gene>
    <name evidence="1" type="ORF">IHV25_02160</name>
</gene>
<name>A0A8J6YXG7_9PROT</name>
<dbReference type="RefSeq" id="WP_192533317.1">
    <property type="nucleotide sequence ID" value="NZ_JACZHT010000001.1"/>
</dbReference>
<evidence type="ECO:0000313" key="2">
    <source>
        <dbReference type="Proteomes" id="UP000631034"/>
    </source>
</evidence>
<protein>
    <submittedName>
        <fullName evidence="1">Uncharacterized protein</fullName>
    </submittedName>
</protein>
<sequence length="577" mass="61286">MSRKLVKTGLIVLVLVIVVATGLVLASRLFEKTVESAFLESLKNLPPGVELTWGTLDRNGSDFAFTALHYRDRESEYGLEARKATVSTGLLEGGLLTFCMEDGRLVRYLDGEGADAVPALEMMRIGSMCVDGVDPFGTLATAEGKDPGVRDPEYWRTAVIGKADIKNVTIVPLAPDGPPVIMEEAGFAGFSEGRVSGFYAKGITLGDPTFDGAHVVSIDMKAFSVGPDVLAFVENAGAIDDPFRALEPVSIEGLSLSGLVVADPASDQFFSIASLSLARLNKDLFGPLDIRGMTVREGPQPDSPLVFAADTMALGTVDLGRLRSDLARFDSRNMEFTSLFGVSSVVLDGLRFGGDLDGTTVGRLSLGDVQLSSGGALLGFSFEMDKGVFPAESLEDTPFAFFLENQDRSSLEASGKFAMRAPEDGAQVHVDPLRVDLKDIGSAELSLSLVSTLSPSQKIVGLPDILRGFRLADLSLALTGDRGTPQWLANRLIGGPPAPGMYGALVDQGLRPVLGEFLEPAEATRAGDNITAFLEHPGRLVLKVQAKGEPPSLARLFGGLDKSGLTTLYSITTSYSR</sequence>
<accession>A0A8J6YXG7</accession>
<reference evidence="1" key="1">
    <citation type="submission" date="2020-10" db="EMBL/GenBank/DDBJ databases">
        <title>Genome sequence of the unusual species of purple photosynthetic bacteria, Phaeovibrio sulfidiphilus DSM 23193, type strain.</title>
        <authorList>
            <person name="Kyndt J.A."/>
            <person name="Meyer T.E."/>
        </authorList>
    </citation>
    <scope>NUCLEOTIDE SEQUENCE</scope>
    <source>
        <strain evidence="1">DSM 23193</strain>
    </source>
</reference>
<dbReference type="Proteomes" id="UP000631034">
    <property type="component" value="Unassembled WGS sequence"/>
</dbReference>
<dbReference type="EMBL" id="JACZHT010000001">
    <property type="protein sequence ID" value="MBE1236458.1"/>
    <property type="molecule type" value="Genomic_DNA"/>
</dbReference>
<organism evidence="1 2">
    <name type="scientific">Phaeovibrio sulfidiphilus</name>
    <dbReference type="NCBI Taxonomy" id="1220600"/>
    <lineage>
        <taxon>Bacteria</taxon>
        <taxon>Pseudomonadati</taxon>
        <taxon>Pseudomonadota</taxon>
        <taxon>Alphaproteobacteria</taxon>
        <taxon>Rhodospirillales</taxon>
        <taxon>Rhodospirillaceae</taxon>
        <taxon>Phaeovibrio</taxon>
    </lineage>
</organism>
<dbReference type="AlphaFoldDB" id="A0A8J6YXG7"/>
<proteinExistence type="predicted"/>
<keyword evidence="2" id="KW-1185">Reference proteome</keyword>
<comment type="caution">
    <text evidence="1">The sequence shown here is derived from an EMBL/GenBank/DDBJ whole genome shotgun (WGS) entry which is preliminary data.</text>
</comment>